<accession>A0A8T1VEN6</accession>
<comment type="caution">
    <text evidence="1">The sequence shown here is derived from an EMBL/GenBank/DDBJ whole genome shotgun (WGS) entry which is preliminary data.</text>
</comment>
<sequence length="328" mass="37204">MGARCGGLIGHAKWRRYIVYLAKVGDKHRHGPSAADNWHGRTAQDNINRAVQRRQHTVLPSLPASQFLLEPLRRHHHGIGRCELGASPRSLAHATALRPTVKRKGFTRDARRGPVNLFRCRPALLPLPPPYDAIIALETTWPRSPKFRCENQCIGSGPTSYAVRGECSQQSVGAMRLQTARPSALAQRSERPSVAIPLHWQSRELQHQHKQCCWLPLIEREVRRWNCQSSPQIVDDERRRGVLAGPLHRTKALLSQVLHAGGIQSGLHAEARFAFAPSFAAGPRTDVRLRLRERNKRKLRRCSIRCRAALNRRIRRNCACFYHISPPF</sequence>
<evidence type="ECO:0000313" key="2">
    <source>
        <dbReference type="Proteomes" id="UP000694044"/>
    </source>
</evidence>
<reference evidence="1" key="1">
    <citation type="submission" date="2021-02" db="EMBL/GenBank/DDBJ databases">
        <authorList>
            <person name="Palmer J.M."/>
        </authorList>
    </citation>
    <scope>NUCLEOTIDE SEQUENCE</scope>
    <source>
        <strain evidence="1">SCRP734</strain>
    </source>
</reference>
<organism evidence="1 2">
    <name type="scientific">Phytophthora pseudosyringae</name>
    <dbReference type="NCBI Taxonomy" id="221518"/>
    <lineage>
        <taxon>Eukaryota</taxon>
        <taxon>Sar</taxon>
        <taxon>Stramenopiles</taxon>
        <taxon>Oomycota</taxon>
        <taxon>Peronosporomycetes</taxon>
        <taxon>Peronosporales</taxon>
        <taxon>Peronosporaceae</taxon>
        <taxon>Phytophthora</taxon>
    </lineage>
</organism>
<protein>
    <submittedName>
        <fullName evidence="1">Uncharacterized protein</fullName>
    </submittedName>
</protein>
<evidence type="ECO:0000313" key="1">
    <source>
        <dbReference type="EMBL" id="KAG7378653.1"/>
    </source>
</evidence>
<dbReference type="AlphaFoldDB" id="A0A8T1VEN6"/>
<proteinExistence type="predicted"/>
<keyword evidence="2" id="KW-1185">Reference proteome</keyword>
<dbReference type="Proteomes" id="UP000694044">
    <property type="component" value="Unassembled WGS sequence"/>
</dbReference>
<gene>
    <name evidence="1" type="ORF">PHYPSEUDO_009808</name>
</gene>
<dbReference type="EMBL" id="JAGDFM010000407">
    <property type="protein sequence ID" value="KAG7378653.1"/>
    <property type="molecule type" value="Genomic_DNA"/>
</dbReference>
<name>A0A8T1VEN6_9STRA</name>